<feature type="compositionally biased region" description="Polar residues" evidence="2">
    <location>
        <begin position="382"/>
        <end position="393"/>
    </location>
</feature>
<protein>
    <submittedName>
        <fullName evidence="3">Uncharacterized protein</fullName>
    </submittedName>
</protein>
<gene>
    <name evidence="3" type="ORF">M9Y10_029167</name>
</gene>
<feature type="region of interest" description="Disordered" evidence="2">
    <location>
        <begin position="15"/>
        <end position="54"/>
    </location>
</feature>
<feature type="region of interest" description="Disordered" evidence="2">
    <location>
        <begin position="360"/>
        <end position="393"/>
    </location>
</feature>
<accession>A0ABR2KLC8</accession>
<dbReference type="EMBL" id="JAPFFF010000004">
    <property type="protein sequence ID" value="KAK8891945.1"/>
    <property type="molecule type" value="Genomic_DNA"/>
</dbReference>
<comment type="caution">
    <text evidence="3">The sequence shown here is derived from an EMBL/GenBank/DDBJ whole genome shotgun (WGS) entry which is preliminary data.</text>
</comment>
<sequence>MDVSAQDIFQFTLQPSSLTKVPGRGDGDPSPRRKLKSSNSSEISHKQSQKQTEQVNNNLNDELEKYILKALRGESMARCDITLFPLIISSLEDQRESYIKSNMYDEAQNAYRAIKHAKKAQEEANTRLFQNKLRQDLSKRKQEAMDELQALNDKTKKIEFNMILNFKTQVFNLEEKQQKEIEDFEAQWTSTSKQRMYNKTSAELQNLRRQEDLYLEQKLYKESNAAKRRADEIEKIEIQNAMEQMEYDYRIALMPIKAQHKQEMKTLIKAQEDEERVYKNAKKSEMDLILIRIKKIEKEYENLNDLAYVERIQLRSKSFNNQNNNNNIIIDDSFSKSTKNSLSTRNQKEITTNDFNKIPVAPLNFAKQSKPSSSKRPLIKSPRSNSNRASQKH</sequence>
<dbReference type="Proteomes" id="UP001470230">
    <property type="component" value="Unassembled WGS sequence"/>
</dbReference>
<dbReference type="PANTHER" id="PTHR47026">
    <property type="entry name" value="PIGMENTOSA GTPASE REGULATOR-LIKE PROTEIN, PUTATIVE-RELATED"/>
    <property type="match status" value="1"/>
</dbReference>
<feature type="compositionally biased region" description="Polar residues" evidence="2">
    <location>
        <begin position="366"/>
        <end position="375"/>
    </location>
</feature>
<evidence type="ECO:0000256" key="1">
    <source>
        <dbReference type="SAM" id="Coils"/>
    </source>
</evidence>
<feature type="coiled-coil region" evidence="1">
    <location>
        <begin position="104"/>
        <end position="161"/>
    </location>
</feature>
<reference evidence="3 4" key="1">
    <citation type="submission" date="2024-04" db="EMBL/GenBank/DDBJ databases">
        <title>Tritrichomonas musculus Genome.</title>
        <authorList>
            <person name="Alves-Ferreira E."/>
            <person name="Grigg M."/>
            <person name="Lorenzi H."/>
            <person name="Galac M."/>
        </authorList>
    </citation>
    <scope>NUCLEOTIDE SEQUENCE [LARGE SCALE GENOMIC DNA]</scope>
    <source>
        <strain evidence="3 4">EAF2021</strain>
    </source>
</reference>
<organism evidence="3 4">
    <name type="scientific">Tritrichomonas musculus</name>
    <dbReference type="NCBI Taxonomy" id="1915356"/>
    <lineage>
        <taxon>Eukaryota</taxon>
        <taxon>Metamonada</taxon>
        <taxon>Parabasalia</taxon>
        <taxon>Tritrichomonadida</taxon>
        <taxon>Tritrichomonadidae</taxon>
        <taxon>Tritrichomonas</taxon>
    </lineage>
</organism>
<evidence type="ECO:0000313" key="4">
    <source>
        <dbReference type="Proteomes" id="UP001470230"/>
    </source>
</evidence>
<proteinExistence type="predicted"/>
<dbReference type="PANTHER" id="PTHR47026:SF2">
    <property type="entry name" value="FLAGELLAR ASSOCIATED PROTEIN"/>
    <property type="match status" value="1"/>
</dbReference>
<name>A0ABR2KLC8_9EUKA</name>
<evidence type="ECO:0000313" key="3">
    <source>
        <dbReference type="EMBL" id="KAK8891945.1"/>
    </source>
</evidence>
<evidence type="ECO:0000256" key="2">
    <source>
        <dbReference type="SAM" id="MobiDB-lite"/>
    </source>
</evidence>
<keyword evidence="4" id="KW-1185">Reference proteome</keyword>
<keyword evidence="1" id="KW-0175">Coiled coil</keyword>